<dbReference type="InterPro" id="IPR050237">
    <property type="entry name" value="ATP-dep_AMP-bd_enzyme"/>
</dbReference>
<keyword evidence="4" id="KW-1185">Reference proteome</keyword>
<dbReference type="PROSITE" id="PS00455">
    <property type="entry name" value="AMP_BINDING"/>
    <property type="match status" value="1"/>
</dbReference>
<dbReference type="AlphaFoldDB" id="F3L2W6"/>
<dbReference type="EMBL" id="AEIG01000056">
    <property type="protein sequence ID" value="EGG29317.1"/>
    <property type="molecule type" value="Genomic_DNA"/>
</dbReference>
<dbReference type="InterPro" id="IPR020845">
    <property type="entry name" value="AMP-binding_CS"/>
</dbReference>
<accession>F3L2W6</accession>
<protein>
    <submittedName>
        <fullName evidence="3">Long-chain-fatty-acid--CoA ligase</fullName>
    </submittedName>
</protein>
<evidence type="ECO:0000313" key="3">
    <source>
        <dbReference type="EMBL" id="EGG29317.1"/>
    </source>
</evidence>
<sequence length="491" mass="53408">MGRILDILSARDPDETLIYTSQSEVSCVRFIEAVTAAKQWLKTHRVRQLGLLLDNEPAWLVWDLAAQELDLCLVPLPTFFSKAQISYIVATAGLTHVVFSDAFAESLANCEQNDVHVLTGDLVAHCRVRRYEPTKVPLLPDLTHKITFTSGSTGTPKGVCLSSEHCLLVAQAIADRVQQDQPKHLCTLPLSTLLENLAGVYQTWMREGTVVLLPLAELGFDGGRLTSFATFIETINTTQPNSMITVPALLMALVQAGRAGMPLPNSFTFVAVGGARVAPSLVEQAAALGLPVYEGYGLSEAASVVSINTPSQNRAGTSGCVLDHLKVRAEKGELVIEGPLFLGYMNQPDSWGKTRYATGDLGDVSADGFVQVSGRKSNLLITTLGRNIAPEWLEGELFASGLFVQCVILGNDLPYCAALLFAPNTISDAQITSCIQTLNARIPEYARVQRWLRLDRPLTVEQGFWTENGRPKRLAIANAFTQQLTPNEDSQ</sequence>
<dbReference type="SUPFAM" id="SSF56801">
    <property type="entry name" value="Acetyl-CoA synthetase-like"/>
    <property type="match status" value="1"/>
</dbReference>
<comment type="caution">
    <text evidence="3">The sequence shown here is derived from an EMBL/GenBank/DDBJ whole genome shotgun (WGS) entry which is preliminary data.</text>
</comment>
<dbReference type="STRING" id="2518989.IMCC3088_1890"/>
<dbReference type="Pfam" id="PF00501">
    <property type="entry name" value="AMP-binding"/>
    <property type="match status" value="1"/>
</dbReference>
<evidence type="ECO:0000256" key="1">
    <source>
        <dbReference type="ARBA" id="ARBA00022598"/>
    </source>
</evidence>
<dbReference type="Proteomes" id="UP000005615">
    <property type="component" value="Unassembled WGS sequence"/>
</dbReference>
<dbReference type="GO" id="GO:0016874">
    <property type="term" value="F:ligase activity"/>
    <property type="evidence" value="ECO:0007669"/>
    <property type="project" value="UniProtKB-KW"/>
</dbReference>
<name>F3L2W6_9GAMM</name>
<keyword evidence="1 3" id="KW-0436">Ligase</keyword>
<evidence type="ECO:0000313" key="4">
    <source>
        <dbReference type="Proteomes" id="UP000005615"/>
    </source>
</evidence>
<reference evidence="3 4" key="1">
    <citation type="journal article" date="2011" name="J. Bacteriol.">
        <title>Genome sequence of strain IMCC3088, a proteorhodopsin-containing marine bacterium belonging to the OM60/NOR5 clade.</title>
        <authorList>
            <person name="Jang Y."/>
            <person name="Oh H.M."/>
            <person name="Kang I."/>
            <person name="Lee K."/>
            <person name="Yang S.J."/>
            <person name="Cho J.C."/>
        </authorList>
    </citation>
    <scope>NUCLEOTIDE SEQUENCE [LARGE SCALE GENOMIC DNA]</scope>
    <source>
        <strain evidence="3 4">IMCC3088</strain>
    </source>
</reference>
<dbReference type="PANTHER" id="PTHR43767:SF8">
    <property type="entry name" value="LONG-CHAIN-FATTY-ACID--COA LIGASE"/>
    <property type="match status" value="1"/>
</dbReference>
<organism evidence="3 4">
    <name type="scientific">Aequoribacter fuscus</name>
    <dbReference type="NCBI Taxonomy" id="2518989"/>
    <lineage>
        <taxon>Bacteria</taxon>
        <taxon>Pseudomonadati</taxon>
        <taxon>Pseudomonadota</taxon>
        <taxon>Gammaproteobacteria</taxon>
        <taxon>Cellvibrionales</taxon>
        <taxon>Halieaceae</taxon>
        <taxon>Aequoribacter</taxon>
    </lineage>
</organism>
<evidence type="ECO:0000259" key="2">
    <source>
        <dbReference type="Pfam" id="PF00501"/>
    </source>
</evidence>
<dbReference type="InterPro" id="IPR042099">
    <property type="entry name" value="ANL_N_sf"/>
</dbReference>
<dbReference type="InterPro" id="IPR000873">
    <property type="entry name" value="AMP-dep_synth/lig_dom"/>
</dbReference>
<feature type="domain" description="AMP-dependent synthetase/ligase" evidence="2">
    <location>
        <begin position="11"/>
        <end position="344"/>
    </location>
</feature>
<dbReference type="eggNOG" id="COG1022">
    <property type="taxonomic scope" value="Bacteria"/>
</dbReference>
<gene>
    <name evidence="3" type="ORF">IMCC3088_1890</name>
</gene>
<dbReference type="PANTHER" id="PTHR43767">
    <property type="entry name" value="LONG-CHAIN-FATTY-ACID--COA LIGASE"/>
    <property type="match status" value="1"/>
</dbReference>
<dbReference type="Gene3D" id="3.40.50.12780">
    <property type="entry name" value="N-terminal domain of ligase-like"/>
    <property type="match status" value="1"/>
</dbReference>
<proteinExistence type="predicted"/>